<dbReference type="OrthoDB" id="9798905at2"/>
<dbReference type="EMBL" id="NXIE01000001">
    <property type="protein sequence ID" value="RXK13900.1"/>
    <property type="molecule type" value="Genomic_DNA"/>
</dbReference>
<comment type="caution">
    <text evidence="1">The sequence shown here is derived from an EMBL/GenBank/DDBJ whole genome shotgun (WGS) entry which is preliminary data.</text>
</comment>
<organism evidence="1 2">
    <name type="scientific">Halarcobacter mediterraneus</name>
    <dbReference type="NCBI Taxonomy" id="2023153"/>
    <lineage>
        <taxon>Bacteria</taxon>
        <taxon>Pseudomonadati</taxon>
        <taxon>Campylobacterota</taxon>
        <taxon>Epsilonproteobacteria</taxon>
        <taxon>Campylobacterales</taxon>
        <taxon>Arcobacteraceae</taxon>
        <taxon>Halarcobacter</taxon>
    </lineage>
</organism>
<proteinExistence type="predicted"/>
<protein>
    <submittedName>
        <fullName evidence="1">Toluene tolerance protein</fullName>
    </submittedName>
</protein>
<dbReference type="AlphaFoldDB" id="A0A4Q1AY04"/>
<name>A0A4Q1AY04_9BACT</name>
<reference evidence="1 2" key="1">
    <citation type="submission" date="2017-09" db="EMBL/GenBank/DDBJ databases">
        <title>Genomics of the genus Arcobacter.</title>
        <authorList>
            <person name="Perez-Cataluna A."/>
            <person name="Figueras M.J."/>
            <person name="Salas-Masso N."/>
        </authorList>
    </citation>
    <scope>NUCLEOTIDE SEQUENCE [LARGE SCALE GENOMIC DNA]</scope>
    <source>
        <strain evidence="1 2">F156-34</strain>
    </source>
</reference>
<gene>
    <name evidence="1" type="ORF">CP965_00175</name>
</gene>
<evidence type="ECO:0000313" key="2">
    <source>
        <dbReference type="Proteomes" id="UP000289718"/>
    </source>
</evidence>
<dbReference type="Gene3D" id="3.10.450.710">
    <property type="entry name" value="Tgt2/MlaC"/>
    <property type="match status" value="1"/>
</dbReference>
<sequence length="196" mass="23123">MLKKYIISFIISTTLLFSITKDEIKSTMSKNIEAVLNILKQNKLTHEEKAKEIILIMNENFDYELMSRLSLGKKWKELDSNKQNNFIKLFEKVLKDSYIDKLNLYTNEKVKIIGLQEPKKNRAILNTEIVGKSDNYQIDYKFYQKTKEDWKIYDVSLAGVSIIQTYRQQFAGFLKDKTFDELVNNLKNKINDKKSI</sequence>
<keyword evidence="2" id="KW-1185">Reference proteome</keyword>
<dbReference type="Pfam" id="PF05494">
    <property type="entry name" value="MlaC"/>
    <property type="match status" value="1"/>
</dbReference>
<dbReference type="PANTHER" id="PTHR36573:SF1">
    <property type="entry name" value="INTERMEMBRANE PHOSPHOLIPID TRANSPORT SYSTEM BINDING PROTEIN MLAC"/>
    <property type="match status" value="1"/>
</dbReference>
<accession>A0A4Q1AY04</accession>
<evidence type="ECO:0000313" key="1">
    <source>
        <dbReference type="EMBL" id="RXK13900.1"/>
    </source>
</evidence>
<dbReference type="InterPro" id="IPR008869">
    <property type="entry name" value="MlaC/ttg2D"/>
</dbReference>
<dbReference type="PANTHER" id="PTHR36573">
    <property type="entry name" value="INTERMEMBRANE PHOSPHOLIPID TRANSPORT SYSTEM BINDING PROTEIN MLAC"/>
    <property type="match status" value="1"/>
</dbReference>
<dbReference type="Proteomes" id="UP000289718">
    <property type="component" value="Unassembled WGS sequence"/>
</dbReference>
<dbReference type="InterPro" id="IPR042245">
    <property type="entry name" value="Tgt2/MlaC_sf"/>
</dbReference>
<dbReference type="RefSeq" id="WP_129060010.1">
    <property type="nucleotide sequence ID" value="NZ_NXIE01000001.1"/>
</dbReference>